<organism evidence="3 4">
    <name type="scientific">Streptomyces spectabilis</name>
    <dbReference type="NCBI Taxonomy" id="68270"/>
    <lineage>
        <taxon>Bacteria</taxon>
        <taxon>Bacillati</taxon>
        <taxon>Actinomycetota</taxon>
        <taxon>Actinomycetes</taxon>
        <taxon>Kitasatosporales</taxon>
        <taxon>Streptomycetaceae</taxon>
        <taxon>Streptomyces</taxon>
    </lineage>
</organism>
<dbReference type="Gene3D" id="1.10.1530.10">
    <property type="match status" value="1"/>
</dbReference>
<dbReference type="InterPro" id="IPR036111">
    <property type="entry name" value="Mal/L-sulfo/L-lacto_DH-like_sf"/>
</dbReference>
<evidence type="ECO:0000256" key="1">
    <source>
        <dbReference type="ARBA" id="ARBA00006056"/>
    </source>
</evidence>
<evidence type="ECO:0000256" key="2">
    <source>
        <dbReference type="ARBA" id="ARBA00023002"/>
    </source>
</evidence>
<dbReference type="PANTHER" id="PTHR11091">
    <property type="entry name" value="OXIDOREDUCTASE-RELATED"/>
    <property type="match status" value="1"/>
</dbReference>
<protein>
    <submittedName>
        <fullName evidence="3">L-2-hydroxycarboxylate dehydrogenase (NAD+)</fullName>
        <ecNumber evidence="3">1.1.1.337</ecNumber>
    </submittedName>
</protein>
<dbReference type="EC" id="1.1.1.337" evidence="3"/>
<reference evidence="3 4" key="1">
    <citation type="submission" date="2020-08" db="EMBL/GenBank/DDBJ databases">
        <title>Genomic Encyclopedia of Type Strains, Phase III (KMG-III): the genomes of soil and plant-associated and newly described type strains.</title>
        <authorList>
            <person name="Whitman W."/>
        </authorList>
    </citation>
    <scope>NUCLEOTIDE SEQUENCE [LARGE SCALE GENOMIC DNA]</scope>
    <source>
        <strain evidence="3 4">CECT 3146</strain>
    </source>
</reference>
<dbReference type="Gene3D" id="3.30.1370.60">
    <property type="entry name" value="Hypothetical oxidoreductase yiak, domain 2"/>
    <property type="match status" value="1"/>
</dbReference>
<sequence length="346" mass="36617">MDSVLPVRGGREEAVRLDVGIDDIRALMTTACIRAGIPSGGAGRVAEHYLDGELRRKPSHGVAKFVFESQFFSQRLGPPRIRHERGAMAVVDGRREVGPLSADFAVRLAARTARRLGVGVVGMVNTQRYGILASFSEQIAERGLVGLVANTSRPEATVHGARTPFLGVNPVSFAFPTSDGAVSADMSTTLAPMGVLWEARRTGCPLPPDCFVDEDGAFTDDPDAARAAMVFGEHRGFALSLLIQVLTGSLFGFPMGEGVDSTWSTGYLFIALDPAFAGQGEGHLAANTGLVEAIGRAAAREGGSVRLPGQEGKAHAARARKTGRLALDEALYQRLRARAAGDFTSD</sequence>
<dbReference type="Pfam" id="PF02615">
    <property type="entry name" value="Ldh_2"/>
    <property type="match status" value="1"/>
</dbReference>
<dbReference type="InterPro" id="IPR003767">
    <property type="entry name" value="Malate/L-lactate_DH-like"/>
</dbReference>
<keyword evidence="4" id="KW-1185">Reference proteome</keyword>
<dbReference type="EMBL" id="JACHJD010000022">
    <property type="protein sequence ID" value="MBB5108977.1"/>
    <property type="molecule type" value="Genomic_DNA"/>
</dbReference>
<dbReference type="GO" id="GO:0102443">
    <property type="term" value="F:L-2-hydroxycarboxylate dehydrogenase (NAD+) activity"/>
    <property type="evidence" value="ECO:0007669"/>
    <property type="project" value="UniProtKB-EC"/>
</dbReference>
<dbReference type="RefSeq" id="WP_229879592.1">
    <property type="nucleotide sequence ID" value="NZ_BMSQ01000025.1"/>
</dbReference>
<dbReference type="InterPro" id="IPR043144">
    <property type="entry name" value="Mal/L-sulf/L-lact_DH-like_ah"/>
</dbReference>
<proteinExistence type="inferred from homology"/>
<dbReference type="SUPFAM" id="SSF89733">
    <property type="entry name" value="L-sulfolactate dehydrogenase-like"/>
    <property type="match status" value="1"/>
</dbReference>
<evidence type="ECO:0000313" key="4">
    <source>
        <dbReference type="Proteomes" id="UP000549009"/>
    </source>
</evidence>
<keyword evidence="2 3" id="KW-0560">Oxidoreductase</keyword>
<dbReference type="Proteomes" id="UP000549009">
    <property type="component" value="Unassembled WGS sequence"/>
</dbReference>
<gene>
    <name evidence="3" type="ORF">FHS40_008103</name>
</gene>
<name>A0A7W8B2V5_STRST</name>
<comment type="caution">
    <text evidence="3">The sequence shown here is derived from an EMBL/GenBank/DDBJ whole genome shotgun (WGS) entry which is preliminary data.</text>
</comment>
<dbReference type="InterPro" id="IPR043143">
    <property type="entry name" value="Mal/L-sulf/L-lact_DH-like_NADP"/>
</dbReference>
<evidence type="ECO:0000313" key="3">
    <source>
        <dbReference type="EMBL" id="MBB5108977.1"/>
    </source>
</evidence>
<dbReference type="PANTHER" id="PTHR11091:SF0">
    <property type="entry name" value="MALATE DEHYDROGENASE"/>
    <property type="match status" value="1"/>
</dbReference>
<comment type="similarity">
    <text evidence="1">Belongs to the LDH2/MDH2 oxidoreductase family.</text>
</comment>
<dbReference type="AlphaFoldDB" id="A0A7W8B2V5"/>
<accession>A0A7W8B2V5</accession>